<evidence type="ECO:0000256" key="2">
    <source>
        <dbReference type="ARBA" id="ARBA00022729"/>
    </source>
</evidence>
<dbReference type="InterPro" id="IPR051398">
    <property type="entry name" value="Polysacch_Deacetylase"/>
</dbReference>
<feature type="non-terminal residue" evidence="4">
    <location>
        <position position="197"/>
    </location>
</feature>
<evidence type="ECO:0000259" key="3">
    <source>
        <dbReference type="PROSITE" id="PS51677"/>
    </source>
</evidence>
<dbReference type="EMBL" id="BARS01005507">
    <property type="protein sequence ID" value="GAF74481.1"/>
    <property type="molecule type" value="Genomic_DNA"/>
</dbReference>
<gene>
    <name evidence="4" type="ORF">S01H1_10807</name>
</gene>
<dbReference type="CDD" id="cd10918">
    <property type="entry name" value="CE4_NodB_like_5s_6s"/>
    <property type="match status" value="1"/>
</dbReference>
<dbReference type="PANTHER" id="PTHR34216">
    <property type="match status" value="1"/>
</dbReference>
<dbReference type="Gene3D" id="3.20.20.370">
    <property type="entry name" value="Glycoside hydrolase/deacetylase"/>
    <property type="match status" value="1"/>
</dbReference>
<dbReference type="Pfam" id="PF01522">
    <property type="entry name" value="Polysacc_deac_1"/>
    <property type="match status" value="1"/>
</dbReference>
<dbReference type="PROSITE" id="PS51677">
    <property type="entry name" value="NODB"/>
    <property type="match status" value="1"/>
</dbReference>
<sequence>MVSHLASQRKSNFELYCEFLKFLNQYCDFVRIEDSVEQINSKKVITDCLVSFTVDDGFEECFSIIAPALEKYGTNAAFFVNGGNVNKSEKDIEKSIVNNIMVNAKTIMNWSEISNLHKRGHIIGSHTLDHVNMNSSNHELIDIQLLDNKCLIEEHINHPCEFFAYPYGQFKHINKETLSLAEKYHKYVFSATDYINY</sequence>
<accession>X0SHB7</accession>
<dbReference type="InterPro" id="IPR002509">
    <property type="entry name" value="NODB_dom"/>
</dbReference>
<dbReference type="PANTHER" id="PTHR34216:SF3">
    <property type="entry name" value="POLY-BETA-1,6-N-ACETYL-D-GLUCOSAMINE N-DEACETYLASE"/>
    <property type="match status" value="1"/>
</dbReference>
<dbReference type="GO" id="GO:0005975">
    <property type="term" value="P:carbohydrate metabolic process"/>
    <property type="evidence" value="ECO:0007669"/>
    <property type="project" value="InterPro"/>
</dbReference>
<protein>
    <recommendedName>
        <fullName evidence="3">NodB homology domain-containing protein</fullName>
    </recommendedName>
</protein>
<dbReference type="GO" id="GO:0005576">
    <property type="term" value="C:extracellular region"/>
    <property type="evidence" value="ECO:0007669"/>
    <property type="project" value="UniProtKB-SubCell"/>
</dbReference>
<evidence type="ECO:0000313" key="4">
    <source>
        <dbReference type="EMBL" id="GAF74481.1"/>
    </source>
</evidence>
<dbReference type="AlphaFoldDB" id="X0SHB7"/>
<dbReference type="InterPro" id="IPR011330">
    <property type="entry name" value="Glyco_hydro/deAcase_b/a-brl"/>
</dbReference>
<name>X0SHB7_9ZZZZ</name>
<comment type="subcellular location">
    <subcellularLocation>
        <location evidence="1">Secreted</location>
    </subcellularLocation>
</comment>
<keyword evidence="2" id="KW-0732">Signal</keyword>
<proteinExistence type="predicted"/>
<dbReference type="SUPFAM" id="SSF88713">
    <property type="entry name" value="Glycoside hydrolase/deacetylase"/>
    <property type="match status" value="1"/>
</dbReference>
<comment type="caution">
    <text evidence="4">The sequence shown here is derived from an EMBL/GenBank/DDBJ whole genome shotgun (WGS) entry which is preliminary data.</text>
</comment>
<organism evidence="4">
    <name type="scientific">marine sediment metagenome</name>
    <dbReference type="NCBI Taxonomy" id="412755"/>
    <lineage>
        <taxon>unclassified sequences</taxon>
        <taxon>metagenomes</taxon>
        <taxon>ecological metagenomes</taxon>
    </lineage>
</organism>
<evidence type="ECO:0000256" key="1">
    <source>
        <dbReference type="ARBA" id="ARBA00004613"/>
    </source>
</evidence>
<reference evidence="4" key="1">
    <citation type="journal article" date="2014" name="Front. Microbiol.">
        <title>High frequency of phylogenetically diverse reductive dehalogenase-homologous genes in deep subseafloor sedimentary metagenomes.</title>
        <authorList>
            <person name="Kawai M."/>
            <person name="Futagami T."/>
            <person name="Toyoda A."/>
            <person name="Takaki Y."/>
            <person name="Nishi S."/>
            <person name="Hori S."/>
            <person name="Arai W."/>
            <person name="Tsubouchi T."/>
            <person name="Morono Y."/>
            <person name="Uchiyama I."/>
            <person name="Ito T."/>
            <person name="Fujiyama A."/>
            <person name="Inagaki F."/>
            <person name="Takami H."/>
        </authorList>
    </citation>
    <scope>NUCLEOTIDE SEQUENCE</scope>
    <source>
        <strain evidence="4">Expedition CK06-06</strain>
    </source>
</reference>
<dbReference type="GO" id="GO:0016810">
    <property type="term" value="F:hydrolase activity, acting on carbon-nitrogen (but not peptide) bonds"/>
    <property type="evidence" value="ECO:0007669"/>
    <property type="project" value="InterPro"/>
</dbReference>
<feature type="domain" description="NodB homology" evidence="3">
    <location>
        <begin position="48"/>
        <end position="197"/>
    </location>
</feature>